<dbReference type="InterPro" id="IPR001304">
    <property type="entry name" value="C-type_lectin-like"/>
</dbReference>
<evidence type="ECO:0000259" key="1">
    <source>
        <dbReference type="PROSITE" id="PS50041"/>
    </source>
</evidence>
<dbReference type="InterPro" id="IPR016186">
    <property type="entry name" value="C-type_lectin-like/link_sf"/>
</dbReference>
<feature type="domain" description="C-type lectin" evidence="1">
    <location>
        <begin position="87"/>
        <end position="206"/>
    </location>
</feature>
<evidence type="ECO:0000313" key="3">
    <source>
        <dbReference type="Proteomes" id="UP000728185"/>
    </source>
</evidence>
<proteinExistence type="predicted"/>
<dbReference type="SUPFAM" id="SSF56436">
    <property type="entry name" value="C-type lectin-like"/>
    <property type="match status" value="1"/>
</dbReference>
<organism evidence="2 3">
    <name type="scientific">Fasciolopsis buskii</name>
    <dbReference type="NCBI Taxonomy" id="27845"/>
    <lineage>
        <taxon>Eukaryota</taxon>
        <taxon>Metazoa</taxon>
        <taxon>Spiralia</taxon>
        <taxon>Lophotrochozoa</taxon>
        <taxon>Platyhelminthes</taxon>
        <taxon>Trematoda</taxon>
        <taxon>Digenea</taxon>
        <taxon>Plagiorchiida</taxon>
        <taxon>Echinostomata</taxon>
        <taxon>Echinostomatoidea</taxon>
        <taxon>Fasciolidae</taxon>
        <taxon>Fasciolopsis</taxon>
    </lineage>
</organism>
<sequence>MVHTYIYASTKTESLTYSSTLTSTKQLKMPHQHLWLVLLICFVLCALQQFKGCHADCSEAIDTLIPSAIRETGEYRLKCIKKLPKVRCYLYFVLKMSFDDGVKACRGVGGKIIMVKDRKESASLKNSIALNSSIQQEISEWVDHTFYINARRIHPDSDYFYYPEYPPKYTNLGCDMEIKGRDCMVVDRQQIWCTSNCTDKHSIVCEF</sequence>
<dbReference type="Pfam" id="PF00059">
    <property type="entry name" value="Lectin_C"/>
    <property type="match status" value="1"/>
</dbReference>
<dbReference type="OrthoDB" id="6228950at2759"/>
<dbReference type="Proteomes" id="UP000728185">
    <property type="component" value="Unassembled WGS sequence"/>
</dbReference>
<protein>
    <recommendedName>
        <fullName evidence="1">C-type lectin domain-containing protein</fullName>
    </recommendedName>
</protein>
<dbReference type="Gene3D" id="3.10.100.10">
    <property type="entry name" value="Mannose-Binding Protein A, subunit A"/>
    <property type="match status" value="1"/>
</dbReference>
<dbReference type="CDD" id="cd00037">
    <property type="entry name" value="CLECT"/>
    <property type="match status" value="1"/>
</dbReference>
<dbReference type="PROSITE" id="PS50041">
    <property type="entry name" value="C_TYPE_LECTIN_2"/>
    <property type="match status" value="1"/>
</dbReference>
<accession>A0A8E0S9N9</accession>
<name>A0A8E0S9N9_9TREM</name>
<keyword evidence="3" id="KW-1185">Reference proteome</keyword>
<evidence type="ECO:0000313" key="2">
    <source>
        <dbReference type="EMBL" id="KAA0199840.1"/>
    </source>
</evidence>
<dbReference type="AlphaFoldDB" id="A0A8E0S9N9"/>
<gene>
    <name evidence="2" type="ORF">FBUS_08825</name>
</gene>
<reference evidence="2" key="1">
    <citation type="submission" date="2019-05" db="EMBL/GenBank/DDBJ databases">
        <title>Annotation for the trematode Fasciolopsis buski.</title>
        <authorList>
            <person name="Choi Y.-J."/>
        </authorList>
    </citation>
    <scope>NUCLEOTIDE SEQUENCE</scope>
    <source>
        <strain evidence="2">HT</strain>
        <tissue evidence="2">Whole worm</tissue>
    </source>
</reference>
<dbReference type="InterPro" id="IPR016187">
    <property type="entry name" value="CTDL_fold"/>
</dbReference>
<dbReference type="EMBL" id="LUCM01000891">
    <property type="protein sequence ID" value="KAA0199840.1"/>
    <property type="molecule type" value="Genomic_DNA"/>
</dbReference>
<comment type="caution">
    <text evidence="2">The sequence shown here is derived from an EMBL/GenBank/DDBJ whole genome shotgun (WGS) entry which is preliminary data.</text>
</comment>